<feature type="transmembrane region" description="Helical" evidence="5">
    <location>
        <begin position="139"/>
        <end position="163"/>
    </location>
</feature>
<reference evidence="6" key="1">
    <citation type="submission" date="2021-02" db="EMBL/GenBank/DDBJ databases">
        <authorList>
            <person name="Nowell W R."/>
        </authorList>
    </citation>
    <scope>NUCLEOTIDE SEQUENCE</scope>
</reference>
<dbReference type="Proteomes" id="UP000663829">
    <property type="component" value="Unassembled WGS sequence"/>
</dbReference>
<dbReference type="Proteomes" id="UP000682733">
    <property type="component" value="Unassembled WGS sequence"/>
</dbReference>
<feature type="transmembrane region" description="Helical" evidence="5">
    <location>
        <begin position="271"/>
        <end position="292"/>
    </location>
</feature>
<dbReference type="Proteomes" id="UP000677228">
    <property type="component" value="Unassembled WGS sequence"/>
</dbReference>
<evidence type="ECO:0000313" key="7">
    <source>
        <dbReference type="EMBL" id="CAF1431472.1"/>
    </source>
</evidence>
<name>A0A815IUG8_9BILA</name>
<evidence type="ECO:0000256" key="5">
    <source>
        <dbReference type="SAM" id="Phobius"/>
    </source>
</evidence>
<sequence>MVEDEKKEPKQTENKTWIVVKSVLANEVFWGIVALLCCIFVIFVIWLVERPINWKAFLDPIHEQHAFIIIAGIFACISSSMTLYQVLDHYRHYVHKPSQKRIIRILFMVPIYALTAWFAIAFMESALYMDFAESCYEAYVIYCFVILLTKYLGGHRGVVAVICQKEKFKLVFPLCCLPPVNATPKWVWYIKWGILQYTWLAPVTTGVAVVANQVGAYDVGHWSFTNVYPYVAIIRNVSQAIALYFLVLLYTVTKDELKPFKPLPKFLAIKFIVFFVFWQSVLISGLAFIKIIKVLPCDAATNPNCKVTVTGLSIEQQKILMQNILICIEMFFFAIAHHWIFGVDSYADGSLTKLMESRYVQINDKHDEEAEAEAVDDKVPLKTFF</sequence>
<evidence type="ECO:0000313" key="6">
    <source>
        <dbReference type="EMBL" id="CAF1373577.1"/>
    </source>
</evidence>
<keyword evidence="10" id="KW-1185">Reference proteome</keyword>
<evidence type="ECO:0000256" key="1">
    <source>
        <dbReference type="ARBA" id="ARBA00004141"/>
    </source>
</evidence>
<dbReference type="GO" id="GO:0016020">
    <property type="term" value="C:membrane"/>
    <property type="evidence" value="ECO:0007669"/>
    <property type="project" value="UniProtKB-SubCell"/>
</dbReference>
<evidence type="ECO:0000313" key="10">
    <source>
        <dbReference type="Proteomes" id="UP000663829"/>
    </source>
</evidence>
<keyword evidence="4 5" id="KW-0472">Membrane</keyword>
<dbReference type="EMBL" id="CAJNOQ010016047">
    <property type="protein sequence ID" value="CAF1373577.1"/>
    <property type="molecule type" value="Genomic_DNA"/>
</dbReference>
<keyword evidence="2 5" id="KW-0812">Transmembrane</keyword>
<protein>
    <submittedName>
        <fullName evidence="6">Uncharacterized protein</fullName>
    </submittedName>
</protein>
<feature type="transmembrane region" description="Helical" evidence="5">
    <location>
        <begin position="28"/>
        <end position="46"/>
    </location>
</feature>
<feature type="transmembrane region" description="Helical" evidence="5">
    <location>
        <begin position="194"/>
        <end position="215"/>
    </location>
</feature>
<dbReference type="EMBL" id="CAJOBA010050000">
    <property type="protein sequence ID" value="CAF4229500.1"/>
    <property type="molecule type" value="Genomic_DNA"/>
</dbReference>
<dbReference type="InterPro" id="IPR005178">
    <property type="entry name" value="Ostalpha/TMEM184C"/>
</dbReference>
<evidence type="ECO:0000313" key="8">
    <source>
        <dbReference type="EMBL" id="CAF4229500.1"/>
    </source>
</evidence>
<evidence type="ECO:0000256" key="2">
    <source>
        <dbReference type="ARBA" id="ARBA00022692"/>
    </source>
</evidence>
<dbReference type="AlphaFoldDB" id="A0A815IUG8"/>
<evidence type="ECO:0000256" key="3">
    <source>
        <dbReference type="ARBA" id="ARBA00022989"/>
    </source>
</evidence>
<keyword evidence="3 5" id="KW-1133">Transmembrane helix</keyword>
<feature type="transmembrane region" description="Helical" evidence="5">
    <location>
        <begin position="105"/>
        <end position="127"/>
    </location>
</feature>
<dbReference type="OrthoDB" id="5348404at2759"/>
<gene>
    <name evidence="6" type="ORF">GPM918_LOCUS31976</name>
    <name evidence="7" type="ORF">OVA965_LOCUS34059</name>
    <name evidence="9" type="ORF">SRO942_LOCUS32634</name>
    <name evidence="8" type="ORF">TMI583_LOCUS34968</name>
</gene>
<evidence type="ECO:0000256" key="4">
    <source>
        <dbReference type="ARBA" id="ARBA00023136"/>
    </source>
</evidence>
<feature type="transmembrane region" description="Helical" evidence="5">
    <location>
        <begin position="227"/>
        <end position="250"/>
    </location>
</feature>
<organism evidence="6 10">
    <name type="scientific">Didymodactylos carnosus</name>
    <dbReference type="NCBI Taxonomy" id="1234261"/>
    <lineage>
        <taxon>Eukaryota</taxon>
        <taxon>Metazoa</taxon>
        <taxon>Spiralia</taxon>
        <taxon>Gnathifera</taxon>
        <taxon>Rotifera</taxon>
        <taxon>Eurotatoria</taxon>
        <taxon>Bdelloidea</taxon>
        <taxon>Philodinida</taxon>
        <taxon>Philodinidae</taxon>
        <taxon>Didymodactylos</taxon>
    </lineage>
</organism>
<dbReference type="EMBL" id="CAJOBC010077089">
    <property type="protein sequence ID" value="CAF4262219.1"/>
    <property type="molecule type" value="Genomic_DNA"/>
</dbReference>
<dbReference type="PANTHER" id="PTHR23423">
    <property type="entry name" value="ORGANIC SOLUTE TRANSPORTER-RELATED"/>
    <property type="match status" value="1"/>
</dbReference>
<evidence type="ECO:0000313" key="9">
    <source>
        <dbReference type="EMBL" id="CAF4262219.1"/>
    </source>
</evidence>
<proteinExistence type="predicted"/>
<dbReference type="Proteomes" id="UP000681722">
    <property type="component" value="Unassembled WGS sequence"/>
</dbReference>
<comment type="subcellular location">
    <subcellularLocation>
        <location evidence="1">Membrane</location>
        <topology evidence="1">Multi-pass membrane protein</topology>
    </subcellularLocation>
</comment>
<dbReference type="Pfam" id="PF03619">
    <property type="entry name" value="Solute_trans_a"/>
    <property type="match status" value="1"/>
</dbReference>
<comment type="caution">
    <text evidence="6">The sequence shown here is derived from an EMBL/GenBank/DDBJ whole genome shotgun (WGS) entry which is preliminary data.</text>
</comment>
<dbReference type="SMART" id="SM01417">
    <property type="entry name" value="Solute_trans_a"/>
    <property type="match status" value="1"/>
</dbReference>
<feature type="transmembrane region" description="Helical" evidence="5">
    <location>
        <begin position="66"/>
        <end position="84"/>
    </location>
</feature>
<feature type="transmembrane region" description="Helical" evidence="5">
    <location>
        <begin position="319"/>
        <end position="341"/>
    </location>
</feature>
<dbReference type="EMBL" id="CAJNOK010028214">
    <property type="protein sequence ID" value="CAF1431472.1"/>
    <property type="molecule type" value="Genomic_DNA"/>
</dbReference>
<accession>A0A815IUG8</accession>